<evidence type="ECO:0000313" key="4">
    <source>
        <dbReference type="Proteomes" id="UP001208938"/>
    </source>
</evidence>
<gene>
    <name evidence="3" type="ORF">OKW52_08050</name>
</gene>
<accession>A0ABT3GXJ8</accession>
<dbReference type="EMBL" id="JAPDFL010000001">
    <property type="protein sequence ID" value="MCW1932215.1"/>
    <property type="molecule type" value="Genomic_DNA"/>
</dbReference>
<evidence type="ECO:0000259" key="2">
    <source>
        <dbReference type="Pfam" id="PF09917"/>
    </source>
</evidence>
<keyword evidence="1" id="KW-0732">Signal</keyword>
<comment type="caution">
    <text evidence="3">The sequence shown here is derived from an EMBL/GenBank/DDBJ whole genome shotgun (WGS) entry which is preliminary data.</text>
</comment>
<protein>
    <submittedName>
        <fullName evidence="3">DUF2147 domain-containing protein</fullName>
    </submittedName>
</protein>
<name>A0ABT3GXJ8_9RHOB</name>
<proteinExistence type="predicted"/>
<evidence type="ECO:0000256" key="1">
    <source>
        <dbReference type="SAM" id="SignalP"/>
    </source>
</evidence>
<feature type="domain" description="DUF2147" evidence="2">
    <location>
        <begin position="26"/>
        <end position="128"/>
    </location>
</feature>
<sequence length="130" mass="13982">MKTMTLTLAAALTLCGSAALADPAEGRWATQPDDNGNSGIITISMCGDRLCGTLTESRNASGEAFASANAGRQIVWDMEPRGNGEYRDGQIYAPDRDQTYRARMDLAGSQLTVAGCVLFICRDQIWTRAD</sequence>
<dbReference type="PANTHER" id="PTHR36919:SF2">
    <property type="entry name" value="BLL6627 PROTEIN"/>
    <property type="match status" value="1"/>
</dbReference>
<dbReference type="PANTHER" id="PTHR36919">
    <property type="entry name" value="BLR1215 PROTEIN"/>
    <property type="match status" value="1"/>
</dbReference>
<dbReference type="InterPro" id="IPR019223">
    <property type="entry name" value="DUF2147"/>
</dbReference>
<keyword evidence="4" id="KW-1185">Reference proteome</keyword>
<dbReference type="Pfam" id="PF09917">
    <property type="entry name" value="DUF2147"/>
    <property type="match status" value="1"/>
</dbReference>
<feature type="signal peptide" evidence="1">
    <location>
        <begin position="1"/>
        <end position="21"/>
    </location>
</feature>
<evidence type="ECO:0000313" key="3">
    <source>
        <dbReference type="EMBL" id="MCW1932215.1"/>
    </source>
</evidence>
<dbReference type="RefSeq" id="WP_264505239.1">
    <property type="nucleotide sequence ID" value="NZ_JAPDFL010000001.1"/>
</dbReference>
<organism evidence="3 4">
    <name type="scientific">Pararhodobacter zhoushanensis</name>
    <dbReference type="NCBI Taxonomy" id="2479545"/>
    <lineage>
        <taxon>Bacteria</taxon>
        <taxon>Pseudomonadati</taxon>
        <taxon>Pseudomonadota</taxon>
        <taxon>Alphaproteobacteria</taxon>
        <taxon>Rhodobacterales</taxon>
        <taxon>Paracoccaceae</taxon>
        <taxon>Pararhodobacter</taxon>
    </lineage>
</organism>
<dbReference type="Proteomes" id="UP001208938">
    <property type="component" value="Unassembled WGS sequence"/>
</dbReference>
<dbReference type="Gene3D" id="2.40.128.520">
    <property type="match status" value="1"/>
</dbReference>
<feature type="chain" id="PRO_5046547108" evidence="1">
    <location>
        <begin position="22"/>
        <end position="130"/>
    </location>
</feature>
<reference evidence="3 4" key="1">
    <citation type="submission" date="2022-10" db="EMBL/GenBank/DDBJ databases">
        <title>Pararhodobacter sp. nov., isolated from marine algae.</title>
        <authorList>
            <person name="Choi B.J."/>
            <person name="Kim J.M."/>
            <person name="Lee J.K."/>
            <person name="Choi D.G."/>
            <person name="Jeon C.O."/>
        </authorList>
    </citation>
    <scope>NUCLEOTIDE SEQUENCE [LARGE SCALE GENOMIC DNA]</scope>
    <source>
        <strain evidence="3 4">ZQ420</strain>
    </source>
</reference>